<gene>
    <name evidence="15" type="primary">yidC</name>
    <name evidence="15" type="ORF">ACFO0B_11890</name>
</gene>
<evidence type="ECO:0000256" key="7">
    <source>
        <dbReference type="ARBA" id="ARBA00025034"/>
    </source>
</evidence>
<evidence type="ECO:0000313" key="16">
    <source>
        <dbReference type="Proteomes" id="UP001595696"/>
    </source>
</evidence>
<protein>
    <recommendedName>
        <fullName evidence="3">Membrane protein insertase YidC</fullName>
    </recommendedName>
    <alternativeName>
        <fullName evidence="11">Foldase YidC</fullName>
    </alternativeName>
    <alternativeName>
        <fullName evidence="10">Membrane integrase YidC</fullName>
    </alternativeName>
    <alternativeName>
        <fullName evidence="9">Membrane protein YidC</fullName>
    </alternativeName>
</protein>
<keyword evidence="4 12" id="KW-0812">Transmembrane</keyword>
<evidence type="ECO:0000256" key="4">
    <source>
        <dbReference type="ARBA" id="ARBA00022692"/>
    </source>
</evidence>
<feature type="domain" description="Membrane insertase YidC/Oxa/ALB C-terminal" evidence="14">
    <location>
        <begin position="30"/>
        <end position="256"/>
    </location>
</feature>
<evidence type="ECO:0000256" key="12">
    <source>
        <dbReference type="RuleBase" id="RU003945"/>
    </source>
</evidence>
<comment type="subcellular location">
    <subcellularLocation>
        <location evidence="1 12">Membrane</location>
        <topology evidence="1 12">Multi-pass membrane protein</topology>
    </subcellularLocation>
</comment>
<evidence type="ECO:0000256" key="2">
    <source>
        <dbReference type="ARBA" id="ARBA00010527"/>
    </source>
</evidence>
<feature type="transmembrane region" description="Helical" evidence="13">
    <location>
        <begin position="94"/>
        <end position="115"/>
    </location>
</feature>
<evidence type="ECO:0000256" key="13">
    <source>
        <dbReference type="SAM" id="Phobius"/>
    </source>
</evidence>
<comment type="caution">
    <text evidence="15">The sequence shown here is derived from an EMBL/GenBank/DDBJ whole genome shotgun (WGS) entry which is preliminary data.</text>
</comment>
<evidence type="ECO:0000256" key="6">
    <source>
        <dbReference type="ARBA" id="ARBA00023136"/>
    </source>
</evidence>
<evidence type="ECO:0000256" key="8">
    <source>
        <dbReference type="ARBA" id="ARBA00026028"/>
    </source>
</evidence>
<dbReference type="PANTHER" id="PTHR12428:SF65">
    <property type="entry name" value="CYTOCHROME C OXIDASE ASSEMBLY PROTEIN COX18, MITOCHONDRIAL"/>
    <property type="match status" value="1"/>
</dbReference>
<dbReference type="Pfam" id="PF02096">
    <property type="entry name" value="60KD_IMP"/>
    <property type="match status" value="1"/>
</dbReference>
<evidence type="ECO:0000256" key="5">
    <source>
        <dbReference type="ARBA" id="ARBA00022989"/>
    </source>
</evidence>
<evidence type="ECO:0000256" key="10">
    <source>
        <dbReference type="ARBA" id="ARBA00033245"/>
    </source>
</evidence>
<proteinExistence type="inferred from homology"/>
<reference evidence="16" key="1">
    <citation type="journal article" date="2019" name="Int. J. Syst. Evol. Microbiol.">
        <title>The Global Catalogue of Microorganisms (GCM) 10K type strain sequencing project: providing services to taxonomists for standard genome sequencing and annotation.</title>
        <authorList>
            <consortium name="The Broad Institute Genomics Platform"/>
            <consortium name="The Broad Institute Genome Sequencing Center for Infectious Disease"/>
            <person name="Wu L."/>
            <person name="Ma J."/>
        </authorList>
    </citation>
    <scope>NUCLEOTIDE SEQUENCE [LARGE SCALE GENOMIC DNA]</scope>
    <source>
        <strain evidence="16">CGMCC 4.7330</strain>
    </source>
</reference>
<evidence type="ECO:0000256" key="1">
    <source>
        <dbReference type="ARBA" id="ARBA00004141"/>
    </source>
</evidence>
<name>A0ABV8DRG4_9NOCA</name>
<keyword evidence="5 13" id="KW-1133">Transmembrane helix</keyword>
<feature type="transmembrane region" description="Helical" evidence="13">
    <location>
        <begin position="28"/>
        <end position="49"/>
    </location>
</feature>
<evidence type="ECO:0000259" key="14">
    <source>
        <dbReference type="Pfam" id="PF02096"/>
    </source>
</evidence>
<dbReference type="Proteomes" id="UP001595696">
    <property type="component" value="Unassembled WGS sequence"/>
</dbReference>
<keyword evidence="16" id="KW-1185">Reference proteome</keyword>
<accession>A0ABV8DRG4</accession>
<evidence type="ECO:0000256" key="9">
    <source>
        <dbReference type="ARBA" id="ARBA00031538"/>
    </source>
</evidence>
<dbReference type="EMBL" id="JBHSAX010000013">
    <property type="protein sequence ID" value="MFC3962686.1"/>
    <property type="molecule type" value="Genomic_DNA"/>
</dbReference>
<sequence>MLDFVYFPVSALLLAGHTATAALLGSALAWIAAVVLLVIAVRAALYPVVRGQARRSVTMDRLRPAVEQIRRTHTDPRRQSAELRNLYAEHDVRLFGGFLPMLGQALLFLGLFHVLRSFDRTAAAALPFGSTAQPLSPELNAATANYLLDPGHVQSFLGADLFGAPLSAALAGAGAPQAIALVAVPLALLAAVAAHVTARMTLRRGAGRPTLPMLRPLTLWVLPGTALAGAALLPVVVLVYLATNAVCTLTLQFLAYRGLPSIGG</sequence>
<comment type="function">
    <text evidence="7">Required for the insertion and/or proper folding and/or complex formation of integral membrane proteins into the membrane. Involved in integration of membrane proteins that insert both dependently and independently of the Sec translocase complex, as well as at least some lipoproteins. Aids folding of multispanning membrane proteins.</text>
</comment>
<organism evidence="15 16">
    <name type="scientific">Nocardia jiangsuensis</name>
    <dbReference type="NCBI Taxonomy" id="1691563"/>
    <lineage>
        <taxon>Bacteria</taxon>
        <taxon>Bacillati</taxon>
        <taxon>Actinomycetota</taxon>
        <taxon>Actinomycetes</taxon>
        <taxon>Mycobacteriales</taxon>
        <taxon>Nocardiaceae</taxon>
        <taxon>Nocardia</taxon>
    </lineage>
</organism>
<evidence type="ECO:0000256" key="3">
    <source>
        <dbReference type="ARBA" id="ARBA00015325"/>
    </source>
</evidence>
<dbReference type="RefSeq" id="WP_378612454.1">
    <property type="nucleotide sequence ID" value="NZ_JBHSAX010000013.1"/>
</dbReference>
<dbReference type="NCBIfam" id="TIGR03592">
    <property type="entry name" value="yidC_oxa1_cterm"/>
    <property type="match status" value="1"/>
</dbReference>
<keyword evidence="6 13" id="KW-0472">Membrane</keyword>
<dbReference type="PANTHER" id="PTHR12428">
    <property type="entry name" value="OXA1"/>
    <property type="match status" value="1"/>
</dbReference>
<dbReference type="InterPro" id="IPR028055">
    <property type="entry name" value="YidC/Oxa/ALB_C"/>
</dbReference>
<evidence type="ECO:0000256" key="11">
    <source>
        <dbReference type="ARBA" id="ARBA00033342"/>
    </source>
</evidence>
<evidence type="ECO:0000313" key="15">
    <source>
        <dbReference type="EMBL" id="MFC3962686.1"/>
    </source>
</evidence>
<dbReference type="InterPro" id="IPR001708">
    <property type="entry name" value="YidC/ALB3/OXA1/COX18"/>
</dbReference>
<comment type="similarity">
    <text evidence="2">Belongs to the OXA1/ALB3/YidC family. Type 1 subfamily.</text>
</comment>
<feature type="transmembrane region" description="Helical" evidence="13">
    <location>
        <begin position="178"/>
        <end position="198"/>
    </location>
</feature>
<comment type="subunit">
    <text evidence="8">Interacts with the Sec translocase complex via SecD. Specifically interacts with transmembrane segments of nascent integral membrane proteins during membrane integration.</text>
</comment>
<feature type="transmembrane region" description="Helical" evidence="13">
    <location>
        <begin position="219"/>
        <end position="242"/>
    </location>
</feature>